<name>A0A8C5JRA2_JUNHY</name>
<dbReference type="PANTHER" id="PTHR31520:SF1">
    <property type="entry name" value="VEXIN"/>
    <property type="match status" value="1"/>
</dbReference>
<dbReference type="GO" id="GO:0005634">
    <property type="term" value="C:nucleus"/>
    <property type="evidence" value="ECO:0007669"/>
    <property type="project" value="UniProtKB-SubCell"/>
</dbReference>
<organism evidence="10 11">
    <name type="scientific">Junco hyemalis</name>
    <name type="common">Dark-eyed junco</name>
    <dbReference type="NCBI Taxonomy" id="40217"/>
    <lineage>
        <taxon>Eukaryota</taxon>
        <taxon>Metazoa</taxon>
        <taxon>Chordata</taxon>
        <taxon>Craniata</taxon>
        <taxon>Vertebrata</taxon>
        <taxon>Euteleostomi</taxon>
        <taxon>Archelosauria</taxon>
        <taxon>Archosauria</taxon>
        <taxon>Dinosauria</taxon>
        <taxon>Saurischia</taxon>
        <taxon>Theropoda</taxon>
        <taxon>Coelurosauria</taxon>
        <taxon>Aves</taxon>
        <taxon>Neognathae</taxon>
        <taxon>Neoaves</taxon>
        <taxon>Telluraves</taxon>
        <taxon>Australaves</taxon>
        <taxon>Passeriformes</taxon>
        <taxon>Passerellidae</taxon>
        <taxon>Junco</taxon>
    </lineage>
</organism>
<accession>A0A8C5JRA2</accession>
<evidence type="ECO:0000256" key="1">
    <source>
        <dbReference type="ARBA" id="ARBA00004123"/>
    </source>
</evidence>
<evidence type="ECO:0000256" key="3">
    <source>
        <dbReference type="ARBA" id="ARBA00010010"/>
    </source>
</evidence>
<evidence type="ECO:0000256" key="2">
    <source>
        <dbReference type="ARBA" id="ARBA00004236"/>
    </source>
</evidence>
<evidence type="ECO:0000256" key="9">
    <source>
        <dbReference type="SAM" id="MobiDB-lite"/>
    </source>
</evidence>
<keyword evidence="7" id="KW-0472">Membrane</keyword>
<dbReference type="GO" id="GO:0030182">
    <property type="term" value="P:neuron differentiation"/>
    <property type="evidence" value="ECO:0007669"/>
    <property type="project" value="TreeGrafter"/>
</dbReference>
<evidence type="ECO:0000313" key="11">
    <source>
        <dbReference type="Proteomes" id="UP000694408"/>
    </source>
</evidence>
<keyword evidence="6" id="KW-0524">Neurogenesis</keyword>
<dbReference type="Ensembl" id="ENSJHYT00000026383.1">
    <property type="protein sequence ID" value="ENSJHYP00000021860.1"/>
    <property type="gene ID" value="ENSJHYG00000016525.1"/>
</dbReference>
<evidence type="ECO:0000313" key="10">
    <source>
        <dbReference type="Ensembl" id="ENSJHYP00000021860.1"/>
    </source>
</evidence>
<dbReference type="InterPro" id="IPR040470">
    <property type="entry name" value="Vexin"/>
</dbReference>
<reference evidence="10" key="2">
    <citation type="submission" date="2025-09" db="UniProtKB">
        <authorList>
            <consortium name="Ensembl"/>
        </authorList>
    </citation>
    <scope>IDENTIFICATION</scope>
</reference>
<dbReference type="AlphaFoldDB" id="A0A8C5JRA2"/>
<dbReference type="Proteomes" id="UP000694408">
    <property type="component" value="Unplaced"/>
</dbReference>
<comment type="subcellular location">
    <subcellularLocation>
        <location evidence="2">Cell membrane</location>
    </subcellularLocation>
    <subcellularLocation>
        <location evidence="1">Nucleus</location>
    </subcellularLocation>
</comment>
<keyword evidence="11" id="KW-1185">Reference proteome</keyword>
<evidence type="ECO:0000256" key="7">
    <source>
        <dbReference type="ARBA" id="ARBA00023136"/>
    </source>
</evidence>
<keyword evidence="8" id="KW-0539">Nucleus</keyword>
<evidence type="ECO:0000256" key="5">
    <source>
        <dbReference type="ARBA" id="ARBA00022475"/>
    </source>
</evidence>
<feature type="region of interest" description="Disordered" evidence="9">
    <location>
        <begin position="110"/>
        <end position="144"/>
    </location>
</feature>
<dbReference type="GO" id="GO:0005886">
    <property type="term" value="C:plasma membrane"/>
    <property type="evidence" value="ECO:0007669"/>
    <property type="project" value="UniProtKB-SubCell"/>
</dbReference>
<dbReference type="PANTHER" id="PTHR31520">
    <property type="entry name" value="VEXIN"/>
    <property type="match status" value="1"/>
</dbReference>
<protein>
    <recommendedName>
        <fullName evidence="4">Vexin</fullName>
    </recommendedName>
</protein>
<evidence type="ECO:0000256" key="8">
    <source>
        <dbReference type="ARBA" id="ARBA00023242"/>
    </source>
</evidence>
<keyword evidence="5" id="KW-1003">Cell membrane</keyword>
<evidence type="ECO:0000256" key="4">
    <source>
        <dbReference type="ARBA" id="ARBA00015328"/>
    </source>
</evidence>
<sequence>MHQIYSCSDENLEVFTVISSKSCSPARRRAKASQHILAKSVRKIFFPLPILFFSHSTWLRIPSKVLWVNGKQIFQGKEGHPCLMQRVGWETEGGAPVQLQFIYRRALKKNTKKQTKTTKTKQKKSPKKALPCRASQNEHSAYPYLRESQTSLLSIEPSQ</sequence>
<feature type="compositionally biased region" description="Basic residues" evidence="9">
    <location>
        <begin position="110"/>
        <end position="127"/>
    </location>
</feature>
<proteinExistence type="inferred from homology"/>
<reference evidence="10" key="1">
    <citation type="submission" date="2025-08" db="UniProtKB">
        <authorList>
            <consortium name="Ensembl"/>
        </authorList>
    </citation>
    <scope>IDENTIFICATION</scope>
</reference>
<comment type="similarity">
    <text evidence="3">Belongs to the vexin family.</text>
</comment>
<evidence type="ECO:0000256" key="6">
    <source>
        <dbReference type="ARBA" id="ARBA00022902"/>
    </source>
</evidence>